<dbReference type="PANTHER" id="PTHR10071">
    <property type="entry name" value="TRANSCRIPTION FACTOR GATA FAMILY MEMBER"/>
    <property type="match status" value="1"/>
</dbReference>
<feature type="compositionally biased region" description="Gly residues" evidence="7">
    <location>
        <begin position="365"/>
        <end position="378"/>
    </location>
</feature>
<feature type="region of interest" description="Disordered" evidence="7">
    <location>
        <begin position="564"/>
        <end position="629"/>
    </location>
</feature>
<dbReference type="PROSITE" id="PS00344">
    <property type="entry name" value="GATA_ZN_FINGER_1"/>
    <property type="match status" value="2"/>
</dbReference>
<accession>A0A8E2ALQ4</accession>
<feature type="compositionally biased region" description="Polar residues" evidence="7">
    <location>
        <begin position="125"/>
        <end position="135"/>
    </location>
</feature>
<evidence type="ECO:0000256" key="7">
    <source>
        <dbReference type="SAM" id="MobiDB-lite"/>
    </source>
</evidence>
<dbReference type="FunFam" id="3.30.50.10:FF:000007">
    <property type="entry name" value="Nitrogen regulatory AreA, N-terminal"/>
    <property type="match status" value="1"/>
</dbReference>
<evidence type="ECO:0000256" key="6">
    <source>
        <dbReference type="PROSITE-ProRule" id="PRU00094"/>
    </source>
</evidence>
<dbReference type="GO" id="GO:0000981">
    <property type="term" value="F:DNA-binding transcription factor activity, RNA polymerase II-specific"/>
    <property type="evidence" value="ECO:0007669"/>
    <property type="project" value="TreeGrafter"/>
</dbReference>
<evidence type="ECO:0000256" key="4">
    <source>
        <dbReference type="ARBA" id="ARBA00022833"/>
    </source>
</evidence>
<dbReference type="GO" id="GO:0000978">
    <property type="term" value="F:RNA polymerase II cis-regulatory region sequence-specific DNA binding"/>
    <property type="evidence" value="ECO:0007669"/>
    <property type="project" value="TreeGrafter"/>
</dbReference>
<evidence type="ECO:0000259" key="8">
    <source>
        <dbReference type="PROSITE" id="PS50114"/>
    </source>
</evidence>
<feature type="domain" description="GATA-type" evidence="8">
    <location>
        <begin position="280"/>
        <end position="333"/>
    </location>
</feature>
<feature type="region of interest" description="Disordered" evidence="7">
    <location>
        <begin position="327"/>
        <end position="529"/>
    </location>
</feature>
<organism evidence="9 10">
    <name type="scientific">Obba rivulosa</name>
    <dbReference type="NCBI Taxonomy" id="1052685"/>
    <lineage>
        <taxon>Eukaryota</taxon>
        <taxon>Fungi</taxon>
        <taxon>Dikarya</taxon>
        <taxon>Basidiomycota</taxon>
        <taxon>Agaricomycotina</taxon>
        <taxon>Agaricomycetes</taxon>
        <taxon>Polyporales</taxon>
        <taxon>Gelatoporiaceae</taxon>
        <taxon>Obba</taxon>
    </lineage>
</organism>
<keyword evidence="2" id="KW-0479">Metal-binding</keyword>
<dbReference type="PRINTS" id="PR00619">
    <property type="entry name" value="GATAZNFINGER"/>
</dbReference>
<feature type="domain" description="GATA-type" evidence="8">
    <location>
        <begin position="80"/>
        <end position="134"/>
    </location>
</feature>
<dbReference type="InterPro" id="IPR039355">
    <property type="entry name" value="Transcription_factor_GATA"/>
</dbReference>
<dbReference type="PROSITE" id="PS50114">
    <property type="entry name" value="GATA_ZN_FINGER_2"/>
    <property type="match status" value="2"/>
</dbReference>
<dbReference type="SMART" id="SM00401">
    <property type="entry name" value="ZnF_GATA"/>
    <property type="match status" value="2"/>
</dbReference>
<dbReference type="InterPro" id="IPR013088">
    <property type="entry name" value="Znf_NHR/GATA"/>
</dbReference>
<feature type="compositionally biased region" description="Pro residues" evidence="7">
    <location>
        <begin position="615"/>
        <end position="628"/>
    </location>
</feature>
<protein>
    <recommendedName>
        <fullName evidence="8">GATA-type domain-containing protein</fullName>
    </recommendedName>
</protein>
<comment type="subcellular location">
    <subcellularLocation>
        <location evidence="1">Nucleus</location>
    </subcellularLocation>
</comment>
<keyword evidence="10" id="KW-1185">Reference proteome</keyword>
<evidence type="ECO:0000256" key="1">
    <source>
        <dbReference type="ARBA" id="ARBA00004123"/>
    </source>
</evidence>
<dbReference type="AlphaFoldDB" id="A0A8E2ALQ4"/>
<feature type="compositionally biased region" description="Basic residues" evidence="7">
    <location>
        <begin position="387"/>
        <end position="396"/>
    </location>
</feature>
<evidence type="ECO:0000256" key="2">
    <source>
        <dbReference type="ARBA" id="ARBA00022723"/>
    </source>
</evidence>
<evidence type="ECO:0000256" key="5">
    <source>
        <dbReference type="ARBA" id="ARBA00023242"/>
    </source>
</evidence>
<dbReference type="EMBL" id="KV722505">
    <property type="protein sequence ID" value="OCH86941.1"/>
    <property type="molecule type" value="Genomic_DNA"/>
</dbReference>
<dbReference type="InterPro" id="IPR000679">
    <property type="entry name" value="Znf_GATA"/>
</dbReference>
<evidence type="ECO:0000313" key="10">
    <source>
        <dbReference type="Proteomes" id="UP000250043"/>
    </source>
</evidence>
<dbReference type="Proteomes" id="UP000250043">
    <property type="component" value="Unassembled WGS sequence"/>
</dbReference>
<feature type="compositionally biased region" description="Acidic residues" evidence="7">
    <location>
        <begin position="401"/>
        <end position="415"/>
    </location>
</feature>
<feature type="region of interest" description="Disordered" evidence="7">
    <location>
        <begin position="15"/>
        <end position="61"/>
    </location>
</feature>
<dbReference type="PANTHER" id="PTHR10071:SF281">
    <property type="entry name" value="BOX A-BINDING FACTOR-RELATED"/>
    <property type="match status" value="1"/>
</dbReference>
<dbReference type="OrthoDB" id="515401at2759"/>
<sequence length="727" mass="75617">MHHSAMSSISRMQFNGHIHTPPASDHSRLDQPSSTPPSPSLGTTQARPGSSPYLIDPVLRERAADNIDPALTQNMAPPGSPLALACANCGTSSTPLWRRDSDGKSVCNACGLYRKNRNMARPTTLGRTSTVQPATHPSAGSPGNPPKTNGNQHRDMSQSPPSMLTPAASPPLPQAAQPHPVSSPRDQQQGKPSAKHLAGTCPGDGRCDGTGGTTACSGCPTYNNALSARLETDLTNGQGPLPSSSAPAPAAPEPRPEPEQPTGDVPSHAPGGTRGRMRGAVGALSCANCGTSTTPLWRRDDVGNNICNACGLYFKLHGTHRPNSMKKTVIKRRKRVPAAPGSPTQQDRMTDQAAAEVLASVGRSMGQGPGSASGAGGLEEGEEDQPRRKRARKSKAKAKEGEEDVGMDVDEEDEDGKGATSSAPRRKRARTSNQSQNIHGHEGGVPGMGAWNMHMQPPHPMGEPGPSTSPHMGEPHRTGSLSRPGSAGQGQDLERFGPGAPRGHPFGPHPPPHGGFELPPLNAALGGAGAPGEQVPMTVGMAMAMAMPGGPHFAPNAPGYARSVSAGGNGAPSRTHSPMANSALGAGSGYILPPPHGLHPPPHGPPLSAYLHGHTPPPGAAPGMPVPPAAMTVPELERFLQEITEERRKLAEILDRTDHVMAGVKRNIDDMKAGRQQRAPSPQGQPNQGQGQQAQTQPAPALPLARPDRSASRDNVWPIVPAEPSRD</sequence>
<dbReference type="Pfam" id="PF00320">
    <property type="entry name" value="GATA"/>
    <property type="match status" value="2"/>
</dbReference>
<name>A0A8E2ALQ4_9APHY</name>
<keyword evidence="4" id="KW-0862">Zinc</keyword>
<dbReference type="GO" id="GO:0005634">
    <property type="term" value="C:nucleus"/>
    <property type="evidence" value="ECO:0007669"/>
    <property type="project" value="UniProtKB-SubCell"/>
</dbReference>
<proteinExistence type="predicted"/>
<dbReference type="GO" id="GO:0045944">
    <property type="term" value="P:positive regulation of transcription by RNA polymerase II"/>
    <property type="evidence" value="ECO:0007669"/>
    <property type="project" value="TreeGrafter"/>
</dbReference>
<feature type="compositionally biased region" description="Basic residues" evidence="7">
    <location>
        <begin position="327"/>
        <end position="336"/>
    </location>
</feature>
<feature type="region of interest" description="Disordered" evidence="7">
    <location>
        <begin position="673"/>
        <end position="727"/>
    </location>
</feature>
<dbReference type="GO" id="GO:0008270">
    <property type="term" value="F:zinc ion binding"/>
    <property type="evidence" value="ECO:0007669"/>
    <property type="project" value="UniProtKB-KW"/>
</dbReference>
<dbReference type="GO" id="GO:0000122">
    <property type="term" value="P:negative regulation of transcription by RNA polymerase II"/>
    <property type="evidence" value="ECO:0007669"/>
    <property type="project" value="TreeGrafter"/>
</dbReference>
<keyword evidence="5" id="KW-0539">Nucleus</keyword>
<gene>
    <name evidence="9" type="ORF">OBBRIDRAFT_796665</name>
</gene>
<feature type="compositionally biased region" description="Low complexity" evidence="7">
    <location>
        <begin position="679"/>
        <end position="705"/>
    </location>
</feature>
<dbReference type="SUPFAM" id="SSF57716">
    <property type="entry name" value="Glucocorticoid receptor-like (DNA-binding domain)"/>
    <property type="match status" value="2"/>
</dbReference>
<feature type="compositionally biased region" description="Low complexity" evidence="7">
    <location>
        <begin position="514"/>
        <end position="529"/>
    </location>
</feature>
<feature type="compositionally biased region" description="Polar residues" evidence="7">
    <location>
        <begin position="146"/>
        <end position="162"/>
    </location>
</feature>
<evidence type="ECO:0000256" key="3">
    <source>
        <dbReference type="ARBA" id="ARBA00022771"/>
    </source>
</evidence>
<evidence type="ECO:0000313" key="9">
    <source>
        <dbReference type="EMBL" id="OCH86941.1"/>
    </source>
</evidence>
<reference evidence="9 10" key="1">
    <citation type="submission" date="2016-07" db="EMBL/GenBank/DDBJ databases">
        <title>Draft genome of the white-rot fungus Obba rivulosa 3A-2.</title>
        <authorList>
            <consortium name="DOE Joint Genome Institute"/>
            <person name="Miettinen O."/>
            <person name="Riley R."/>
            <person name="Acob R."/>
            <person name="Barry K."/>
            <person name="Cullen D."/>
            <person name="De Vries R."/>
            <person name="Hainaut M."/>
            <person name="Hatakka A."/>
            <person name="Henrissat B."/>
            <person name="Hilden K."/>
            <person name="Kuo R."/>
            <person name="Labutti K."/>
            <person name="Lipzen A."/>
            <person name="Makela M.R."/>
            <person name="Sandor L."/>
            <person name="Spatafora J.W."/>
            <person name="Grigoriev I.V."/>
            <person name="Hibbett D.S."/>
        </authorList>
    </citation>
    <scope>NUCLEOTIDE SEQUENCE [LARGE SCALE GENOMIC DNA]</scope>
    <source>
        <strain evidence="9 10">3A-2</strain>
    </source>
</reference>
<dbReference type="CDD" id="cd00202">
    <property type="entry name" value="ZnF_GATA"/>
    <property type="match status" value="2"/>
</dbReference>
<keyword evidence="3 6" id="KW-0863">Zinc-finger</keyword>
<feature type="compositionally biased region" description="Low complexity" evidence="7">
    <location>
        <begin position="496"/>
        <end position="506"/>
    </location>
</feature>
<feature type="region of interest" description="Disordered" evidence="7">
    <location>
        <begin position="233"/>
        <end position="276"/>
    </location>
</feature>
<feature type="compositionally biased region" description="Pro residues" evidence="7">
    <location>
        <begin position="592"/>
        <end position="605"/>
    </location>
</feature>
<dbReference type="Gene3D" id="3.30.50.10">
    <property type="entry name" value="Erythroid Transcription Factor GATA-1, subunit A"/>
    <property type="match status" value="2"/>
</dbReference>
<feature type="region of interest" description="Disordered" evidence="7">
    <location>
        <begin position="121"/>
        <end position="201"/>
    </location>
</feature>